<name>A0AAE1S3I4_9SOLA</name>
<proteinExistence type="predicted"/>
<reference evidence="2" key="1">
    <citation type="submission" date="2023-12" db="EMBL/GenBank/DDBJ databases">
        <title>Genome assembly of Anisodus tanguticus.</title>
        <authorList>
            <person name="Wang Y.-J."/>
        </authorList>
    </citation>
    <scope>NUCLEOTIDE SEQUENCE</scope>
    <source>
        <strain evidence="2">KB-2021</strain>
        <tissue evidence="2">Leaf</tissue>
    </source>
</reference>
<accession>A0AAE1S3I4</accession>
<dbReference type="Proteomes" id="UP001291623">
    <property type="component" value="Unassembled WGS sequence"/>
</dbReference>
<feature type="region of interest" description="Disordered" evidence="1">
    <location>
        <begin position="34"/>
        <end position="81"/>
    </location>
</feature>
<gene>
    <name evidence="2" type="ORF">RND71_018062</name>
</gene>
<dbReference type="AlphaFoldDB" id="A0AAE1S3I4"/>
<evidence type="ECO:0000313" key="3">
    <source>
        <dbReference type="Proteomes" id="UP001291623"/>
    </source>
</evidence>
<protein>
    <submittedName>
        <fullName evidence="2">Uncharacterized protein</fullName>
    </submittedName>
</protein>
<evidence type="ECO:0000256" key="1">
    <source>
        <dbReference type="SAM" id="MobiDB-lite"/>
    </source>
</evidence>
<organism evidence="2 3">
    <name type="scientific">Anisodus tanguticus</name>
    <dbReference type="NCBI Taxonomy" id="243964"/>
    <lineage>
        <taxon>Eukaryota</taxon>
        <taxon>Viridiplantae</taxon>
        <taxon>Streptophyta</taxon>
        <taxon>Embryophyta</taxon>
        <taxon>Tracheophyta</taxon>
        <taxon>Spermatophyta</taxon>
        <taxon>Magnoliopsida</taxon>
        <taxon>eudicotyledons</taxon>
        <taxon>Gunneridae</taxon>
        <taxon>Pentapetalae</taxon>
        <taxon>asterids</taxon>
        <taxon>lamiids</taxon>
        <taxon>Solanales</taxon>
        <taxon>Solanaceae</taxon>
        <taxon>Solanoideae</taxon>
        <taxon>Hyoscyameae</taxon>
        <taxon>Anisodus</taxon>
    </lineage>
</organism>
<evidence type="ECO:0000313" key="2">
    <source>
        <dbReference type="EMBL" id="KAK4362821.1"/>
    </source>
</evidence>
<sequence length="135" mass="15420">MVIQKKNENLTQNFPTIILNWERQRKLIREVFGRKKVAPSNGEHVSCRSEPDQQPRPQVHRAESKAAPPPPPPPSASPMSSAIPASFFLPSQYSFSIPSPIPHFFSLTPHSPARRRYHDDADLFHRKAQQWSKTC</sequence>
<feature type="compositionally biased region" description="Pro residues" evidence="1">
    <location>
        <begin position="67"/>
        <end position="76"/>
    </location>
</feature>
<comment type="caution">
    <text evidence="2">The sequence shown here is derived from an EMBL/GenBank/DDBJ whole genome shotgun (WGS) entry which is preliminary data.</text>
</comment>
<dbReference type="EMBL" id="JAVYJV010000009">
    <property type="protein sequence ID" value="KAK4362821.1"/>
    <property type="molecule type" value="Genomic_DNA"/>
</dbReference>
<keyword evidence="3" id="KW-1185">Reference proteome</keyword>